<evidence type="ECO:0000256" key="6">
    <source>
        <dbReference type="SAM" id="MobiDB-lite"/>
    </source>
</evidence>
<proteinExistence type="predicted"/>
<evidence type="ECO:0000256" key="3">
    <source>
        <dbReference type="ARBA" id="ARBA00023125"/>
    </source>
</evidence>
<reference evidence="10" key="1">
    <citation type="journal article" date="2019" name="Nat. Commun.">
        <title>The genome of broomcorn millet.</title>
        <authorList>
            <person name="Zou C."/>
            <person name="Miki D."/>
            <person name="Li D."/>
            <person name="Tang Q."/>
            <person name="Xiao L."/>
            <person name="Rajput S."/>
            <person name="Deng P."/>
            <person name="Jia W."/>
            <person name="Huang R."/>
            <person name="Zhang M."/>
            <person name="Sun Y."/>
            <person name="Hu J."/>
            <person name="Fu X."/>
            <person name="Schnable P.S."/>
            <person name="Li F."/>
            <person name="Zhang H."/>
            <person name="Feng B."/>
            <person name="Zhu X."/>
            <person name="Liu R."/>
            <person name="Schnable J.C."/>
            <person name="Zhu J.-K."/>
            <person name="Zhang H."/>
        </authorList>
    </citation>
    <scope>NUCLEOTIDE SEQUENCE [LARGE SCALE GENOMIC DNA]</scope>
</reference>
<dbReference type="CDD" id="cd00167">
    <property type="entry name" value="SANT"/>
    <property type="match status" value="1"/>
</dbReference>
<sequence length="342" mass="37616">MGGVHRPEEEENGRKAAPVVLRLFGVDVVADEEPDDDGSGFELRKISSMPNLALRSADPLLPDGEAGEGKGYASDDLELASRQQKRRRRKAQERKKGDFFFLPSPSLPDSIALFLPRLFDIIRGLIRERKMLSWILKSRKRLKIRPLYVRVNASSHNPQGIPWSEEEHRKFLDGLRQLGKEDWRGISKGFVTTRTATQVASHAQKYFFRQTNPSKKKRRASLFDVGIADFGDHQVPSPPNSATKPAPAQEIIHTDRGDVPIPSYRGGGILGNNIQVSELTNYFVTPMAHGETSLASMSSGLEPASSVNTLELSIAVNNLELSIAPPARCGYGGGAAGAIRVL</sequence>
<evidence type="ECO:0000313" key="9">
    <source>
        <dbReference type="EMBL" id="RLN41408.1"/>
    </source>
</evidence>
<keyword evidence="10" id="KW-1185">Reference proteome</keyword>
<evidence type="ECO:0000256" key="1">
    <source>
        <dbReference type="ARBA" id="ARBA00004123"/>
    </source>
</evidence>
<dbReference type="PROSITE" id="PS51294">
    <property type="entry name" value="HTH_MYB"/>
    <property type="match status" value="1"/>
</dbReference>
<dbReference type="InterPro" id="IPR006447">
    <property type="entry name" value="Myb_dom_plants"/>
</dbReference>
<protein>
    <submittedName>
        <fullName evidence="9">Protein REVEILLE 2-like</fullName>
    </submittedName>
</protein>
<keyword evidence="4" id="KW-0804">Transcription</keyword>
<comment type="subcellular location">
    <subcellularLocation>
        <location evidence="1">Nucleus</location>
    </subcellularLocation>
</comment>
<dbReference type="InterPro" id="IPR052245">
    <property type="entry name" value="Plant_Stress_Dev_TF"/>
</dbReference>
<dbReference type="GO" id="GO:0009739">
    <property type="term" value="P:response to gibberellin"/>
    <property type="evidence" value="ECO:0007669"/>
    <property type="project" value="TreeGrafter"/>
</dbReference>
<dbReference type="InterPro" id="IPR001005">
    <property type="entry name" value="SANT/Myb"/>
</dbReference>
<keyword evidence="2" id="KW-0805">Transcription regulation</keyword>
<evidence type="ECO:0000259" key="8">
    <source>
        <dbReference type="PROSITE" id="PS51294"/>
    </source>
</evidence>
<dbReference type="SUPFAM" id="SSF46689">
    <property type="entry name" value="Homeodomain-like"/>
    <property type="match status" value="1"/>
</dbReference>
<dbReference type="GO" id="GO:0005634">
    <property type="term" value="C:nucleus"/>
    <property type="evidence" value="ECO:0007669"/>
    <property type="project" value="UniProtKB-SubCell"/>
</dbReference>
<dbReference type="GO" id="GO:0003700">
    <property type="term" value="F:DNA-binding transcription factor activity"/>
    <property type="evidence" value="ECO:0007669"/>
    <property type="project" value="UniProtKB-ARBA"/>
</dbReference>
<feature type="domain" description="HTH myb-type" evidence="8">
    <location>
        <begin position="162"/>
        <end position="211"/>
    </location>
</feature>
<dbReference type="SMART" id="SM00717">
    <property type="entry name" value="SANT"/>
    <property type="match status" value="1"/>
</dbReference>
<name>A0A3L6TQB3_PANMI</name>
<keyword evidence="5" id="KW-0539">Nucleus</keyword>
<dbReference type="OrthoDB" id="118550at2759"/>
<dbReference type="InterPro" id="IPR009057">
    <property type="entry name" value="Homeodomain-like_sf"/>
</dbReference>
<gene>
    <name evidence="9" type="ORF">C2845_PM01G21690</name>
</gene>
<dbReference type="EMBL" id="PQIB02000001">
    <property type="protein sequence ID" value="RLN41408.1"/>
    <property type="molecule type" value="Genomic_DNA"/>
</dbReference>
<dbReference type="InterPro" id="IPR017930">
    <property type="entry name" value="Myb_dom"/>
</dbReference>
<dbReference type="AlphaFoldDB" id="A0A3L6TQB3"/>
<evidence type="ECO:0000256" key="4">
    <source>
        <dbReference type="ARBA" id="ARBA00023163"/>
    </source>
</evidence>
<dbReference type="Proteomes" id="UP000275267">
    <property type="component" value="Unassembled WGS sequence"/>
</dbReference>
<dbReference type="PROSITE" id="PS50090">
    <property type="entry name" value="MYB_LIKE"/>
    <property type="match status" value="1"/>
</dbReference>
<dbReference type="PANTHER" id="PTHR44191">
    <property type="entry name" value="TRANSCRIPTION FACTOR KUA1"/>
    <property type="match status" value="1"/>
</dbReference>
<comment type="caution">
    <text evidence="9">The sequence shown here is derived from an EMBL/GenBank/DDBJ whole genome shotgun (WGS) entry which is preliminary data.</text>
</comment>
<dbReference type="GO" id="GO:0009744">
    <property type="term" value="P:response to sucrose"/>
    <property type="evidence" value="ECO:0007669"/>
    <property type="project" value="UniProtKB-ARBA"/>
</dbReference>
<evidence type="ECO:0000313" key="10">
    <source>
        <dbReference type="Proteomes" id="UP000275267"/>
    </source>
</evidence>
<accession>A0A3L6TQB3</accession>
<organism evidence="9 10">
    <name type="scientific">Panicum miliaceum</name>
    <name type="common">Proso millet</name>
    <name type="synonym">Broomcorn millet</name>
    <dbReference type="NCBI Taxonomy" id="4540"/>
    <lineage>
        <taxon>Eukaryota</taxon>
        <taxon>Viridiplantae</taxon>
        <taxon>Streptophyta</taxon>
        <taxon>Embryophyta</taxon>
        <taxon>Tracheophyta</taxon>
        <taxon>Spermatophyta</taxon>
        <taxon>Magnoliopsida</taxon>
        <taxon>Liliopsida</taxon>
        <taxon>Poales</taxon>
        <taxon>Poaceae</taxon>
        <taxon>PACMAD clade</taxon>
        <taxon>Panicoideae</taxon>
        <taxon>Panicodae</taxon>
        <taxon>Paniceae</taxon>
        <taxon>Panicinae</taxon>
        <taxon>Panicum</taxon>
        <taxon>Panicum sect. Panicum</taxon>
    </lineage>
</organism>
<dbReference type="Gene3D" id="1.10.10.60">
    <property type="entry name" value="Homeodomain-like"/>
    <property type="match status" value="1"/>
</dbReference>
<dbReference type="NCBIfam" id="TIGR01557">
    <property type="entry name" value="myb_SHAQKYF"/>
    <property type="match status" value="1"/>
</dbReference>
<dbReference type="GO" id="GO:0003677">
    <property type="term" value="F:DNA binding"/>
    <property type="evidence" value="ECO:0007669"/>
    <property type="project" value="UniProtKB-KW"/>
</dbReference>
<evidence type="ECO:0000256" key="5">
    <source>
        <dbReference type="ARBA" id="ARBA00023242"/>
    </source>
</evidence>
<evidence type="ECO:0000259" key="7">
    <source>
        <dbReference type="PROSITE" id="PS50090"/>
    </source>
</evidence>
<dbReference type="FunFam" id="1.10.10.60:FF:000009">
    <property type="entry name" value="transcription factor MYB1R1"/>
    <property type="match status" value="1"/>
</dbReference>
<keyword evidence="3" id="KW-0238">DNA-binding</keyword>
<dbReference type="Pfam" id="PF00249">
    <property type="entry name" value="Myb_DNA-binding"/>
    <property type="match status" value="1"/>
</dbReference>
<dbReference type="STRING" id="4540.A0A3L6TQB3"/>
<feature type="compositionally biased region" description="Basic residues" evidence="6">
    <location>
        <begin position="83"/>
        <end position="92"/>
    </location>
</feature>
<evidence type="ECO:0000256" key="2">
    <source>
        <dbReference type="ARBA" id="ARBA00023015"/>
    </source>
</evidence>
<feature type="domain" description="Myb-like" evidence="7">
    <location>
        <begin position="162"/>
        <end position="207"/>
    </location>
</feature>
<dbReference type="PANTHER" id="PTHR44191:SF70">
    <property type="entry name" value="TRANSCRIPTION FACTOR MYBS2"/>
    <property type="match status" value="1"/>
</dbReference>
<feature type="region of interest" description="Disordered" evidence="6">
    <location>
        <begin position="57"/>
        <end position="92"/>
    </location>
</feature>
<dbReference type="GO" id="GO:0009723">
    <property type="term" value="P:response to ethylene"/>
    <property type="evidence" value="ECO:0007669"/>
    <property type="project" value="TreeGrafter"/>
</dbReference>